<evidence type="ECO:0000256" key="2">
    <source>
        <dbReference type="ARBA" id="ARBA00009848"/>
    </source>
</evidence>
<evidence type="ECO:0000256" key="8">
    <source>
        <dbReference type="ARBA" id="ARBA00023286"/>
    </source>
</evidence>
<dbReference type="Gene3D" id="2.60.490.10">
    <property type="entry name" value="atp-gated p2x4 ion channel domain"/>
    <property type="match status" value="1"/>
</dbReference>
<protein>
    <recommendedName>
        <fullName evidence="13">Purinergic receptor</fullName>
    </recommendedName>
</protein>
<dbReference type="PANTHER" id="PTHR10125:SF31">
    <property type="entry name" value="P2X RECEPTOR E"/>
    <property type="match status" value="1"/>
</dbReference>
<comment type="similarity">
    <text evidence="2">Belongs to the P2X receptor family.</text>
</comment>
<proteinExistence type="inferred from homology"/>
<sequence>MVNNRLNTTTSRYTSISNQLGSFCLNVFTYSTVRSATIKSLKVGIVYRIAQILLLFYIVGWELIHNKGYQKNERVSSVVTTKVKGQGFVPINRSINRKGNFADPDYFTDFFTLKKDINYKLLDTADYVIPPSEYNSIFIMTNFIKTEQKQSICDEEYWKYKAICNTDEDCSQPGNFVNTWNGIPTGKCIQSSIRSDLKVCEIKAWCPGEHDNERYEDNVVRNVLNYTIFIKNDIEFKMFHKKQRNILRNITNTYISRCTYHDLKDPYCPVFQVGYILDKAEPNQTEKYLMLIKGGVVIIEIIWNCDFDLYSRCLPKYFFKRFDLPFGETSTASGFNFRFANRFRKSNVEYRELYKAFGLRFIINVSGIGGKFNLVPLMMTIGAGLGLMSISVLIADCVMLHCTKERKYFQKVKELDLNFVDTNHNNNNNNHSITARI</sequence>
<reference evidence="11" key="1">
    <citation type="submission" date="2021-02" db="EMBL/GenBank/DDBJ databases">
        <authorList>
            <person name="Nowell W R."/>
        </authorList>
    </citation>
    <scope>NUCLEOTIDE SEQUENCE</scope>
    <source>
        <strain evidence="11">Ploen Becks lab</strain>
    </source>
</reference>
<evidence type="ECO:0000256" key="9">
    <source>
        <dbReference type="ARBA" id="ARBA00023303"/>
    </source>
</evidence>
<dbReference type="GO" id="GO:0012505">
    <property type="term" value="C:endomembrane system"/>
    <property type="evidence" value="ECO:0007669"/>
    <property type="project" value="UniProtKB-SubCell"/>
</dbReference>
<accession>A0A814KYE2</accession>
<dbReference type="GO" id="GO:0033198">
    <property type="term" value="P:response to ATP"/>
    <property type="evidence" value="ECO:0007669"/>
    <property type="project" value="InterPro"/>
</dbReference>
<keyword evidence="6" id="KW-0406">Ion transport</keyword>
<dbReference type="GO" id="GO:0005886">
    <property type="term" value="C:plasma membrane"/>
    <property type="evidence" value="ECO:0007669"/>
    <property type="project" value="InterPro"/>
</dbReference>
<dbReference type="Pfam" id="PF00864">
    <property type="entry name" value="P2X_receptor"/>
    <property type="match status" value="1"/>
</dbReference>
<keyword evidence="3" id="KW-0813">Transport</keyword>
<dbReference type="GO" id="GO:0070588">
    <property type="term" value="P:calcium ion transmembrane transport"/>
    <property type="evidence" value="ECO:0007669"/>
    <property type="project" value="TreeGrafter"/>
</dbReference>
<dbReference type="EMBL" id="CAJNOC010005623">
    <property type="protein sequence ID" value="CAF1057371.1"/>
    <property type="molecule type" value="Genomic_DNA"/>
</dbReference>
<dbReference type="AlphaFoldDB" id="A0A814KYE2"/>
<evidence type="ECO:0000256" key="5">
    <source>
        <dbReference type="ARBA" id="ARBA00022989"/>
    </source>
</evidence>
<dbReference type="PANTHER" id="PTHR10125">
    <property type="entry name" value="P2X PURINOCEPTOR"/>
    <property type="match status" value="1"/>
</dbReference>
<feature type="transmembrane region" description="Helical" evidence="10">
    <location>
        <begin position="378"/>
        <end position="401"/>
    </location>
</feature>
<keyword evidence="7 10" id="KW-0472">Membrane</keyword>
<keyword evidence="9" id="KW-0407">Ion channel</keyword>
<keyword evidence="5 10" id="KW-1133">Transmembrane helix</keyword>
<evidence type="ECO:0000256" key="10">
    <source>
        <dbReference type="SAM" id="Phobius"/>
    </source>
</evidence>
<dbReference type="InterPro" id="IPR059116">
    <property type="entry name" value="P2X_receptor"/>
</dbReference>
<comment type="caution">
    <text evidence="11">The sequence shown here is derived from an EMBL/GenBank/DDBJ whole genome shotgun (WGS) entry which is preliminary data.</text>
</comment>
<evidence type="ECO:0000256" key="7">
    <source>
        <dbReference type="ARBA" id="ARBA00023136"/>
    </source>
</evidence>
<evidence type="ECO:0000256" key="6">
    <source>
        <dbReference type="ARBA" id="ARBA00023065"/>
    </source>
</evidence>
<feature type="transmembrane region" description="Helical" evidence="10">
    <location>
        <begin position="45"/>
        <end position="64"/>
    </location>
</feature>
<evidence type="ECO:0000313" key="11">
    <source>
        <dbReference type="EMBL" id="CAF1057371.1"/>
    </source>
</evidence>
<dbReference type="PRINTS" id="PR01307">
    <property type="entry name" value="P2XRECEPTOR"/>
</dbReference>
<gene>
    <name evidence="11" type="ORF">OXX778_LOCUS19118</name>
</gene>
<dbReference type="GO" id="GO:0001614">
    <property type="term" value="F:purinergic nucleotide receptor activity"/>
    <property type="evidence" value="ECO:0007669"/>
    <property type="project" value="InterPro"/>
</dbReference>
<organism evidence="11 12">
    <name type="scientific">Brachionus calyciflorus</name>
    <dbReference type="NCBI Taxonomy" id="104777"/>
    <lineage>
        <taxon>Eukaryota</taxon>
        <taxon>Metazoa</taxon>
        <taxon>Spiralia</taxon>
        <taxon>Gnathifera</taxon>
        <taxon>Rotifera</taxon>
        <taxon>Eurotatoria</taxon>
        <taxon>Monogononta</taxon>
        <taxon>Pseudotrocha</taxon>
        <taxon>Ploima</taxon>
        <taxon>Brachionidae</taxon>
        <taxon>Brachionus</taxon>
    </lineage>
</organism>
<dbReference type="GO" id="GO:0004931">
    <property type="term" value="F:extracellularly ATP-gated monoatomic cation channel activity"/>
    <property type="evidence" value="ECO:0007669"/>
    <property type="project" value="InterPro"/>
</dbReference>
<dbReference type="Proteomes" id="UP000663879">
    <property type="component" value="Unassembled WGS sequence"/>
</dbReference>
<evidence type="ECO:0000256" key="3">
    <source>
        <dbReference type="ARBA" id="ARBA00022448"/>
    </source>
</evidence>
<keyword evidence="12" id="KW-1185">Reference proteome</keyword>
<comment type="subcellular location">
    <subcellularLocation>
        <location evidence="1">Endomembrane system</location>
    </subcellularLocation>
</comment>
<dbReference type="OrthoDB" id="494673at2759"/>
<evidence type="ECO:0008006" key="13">
    <source>
        <dbReference type="Google" id="ProtNLM"/>
    </source>
</evidence>
<dbReference type="GO" id="GO:0098794">
    <property type="term" value="C:postsynapse"/>
    <property type="evidence" value="ECO:0007669"/>
    <property type="project" value="GOC"/>
</dbReference>
<dbReference type="Gene3D" id="1.10.287.940">
    <property type="entry name" value="atp-gated p2x4 ion channel"/>
    <property type="match status" value="1"/>
</dbReference>
<evidence type="ECO:0000256" key="1">
    <source>
        <dbReference type="ARBA" id="ARBA00004308"/>
    </source>
</evidence>
<name>A0A814KYE2_9BILA</name>
<dbReference type="InterPro" id="IPR027309">
    <property type="entry name" value="P2X_extracellular_dom_sf"/>
</dbReference>
<evidence type="ECO:0000256" key="4">
    <source>
        <dbReference type="ARBA" id="ARBA00022692"/>
    </source>
</evidence>
<keyword evidence="4 10" id="KW-0812">Transmembrane</keyword>
<evidence type="ECO:0000313" key="12">
    <source>
        <dbReference type="Proteomes" id="UP000663879"/>
    </source>
</evidence>
<dbReference type="InterPro" id="IPR001429">
    <property type="entry name" value="P2X_purnocptor"/>
</dbReference>
<keyword evidence="8" id="KW-1071">Ligand-gated ion channel</keyword>